<dbReference type="EMBL" id="JAFBEB010000012">
    <property type="protein sequence ID" value="MBM7591509.1"/>
    <property type="molecule type" value="Genomic_DNA"/>
</dbReference>
<keyword evidence="9" id="KW-1185">Reference proteome</keyword>
<dbReference type="GO" id="GO:0044781">
    <property type="term" value="P:bacterial-type flagellum organization"/>
    <property type="evidence" value="ECO:0007669"/>
    <property type="project" value="UniProtKB-KW"/>
</dbReference>
<keyword evidence="4" id="KW-1005">Bacterial flagellum biogenesis</keyword>
<evidence type="ECO:0000256" key="2">
    <source>
        <dbReference type="ARBA" id="ARBA00017823"/>
    </source>
</evidence>
<organism evidence="8 9">
    <name type="scientific">Brevibacillus fulvus</name>
    <dbReference type="NCBI Taxonomy" id="1125967"/>
    <lineage>
        <taxon>Bacteria</taxon>
        <taxon>Bacillati</taxon>
        <taxon>Bacillota</taxon>
        <taxon>Bacilli</taxon>
        <taxon>Bacillales</taxon>
        <taxon>Paenibacillaceae</taxon>
        <taxon>Brevibacillus</taxon>
    </lineage>
</organism>
<keyword evidence="8" id="KW-0282">Flagellum</keyword>
<dbReference type="NCBIfam" id="TIGR03824">
    <property type="entry name" value="FlgM_jcvi"/>
    <property type="match status" value="1"/>
</dbReference>
<gene>
    <name evidence="8" type="ORF">JOD01_003160</name>
</gene>
<dbReference type="InterPro" id="IPR035890">
    <property type="entry name" value="Anti-sigma-28_factor_FlgM_sf"/>
</dbReference>
<evidence type="ECO:0000256" key="1">
    <source>
        <dbReference type="ARBA" id="ARBA00005322"/>
    </source>
</evidence>
<evidence type="ECO:0000313" key="8">
    <source>
        <dbReference type="EMBL" id="MBM7591509.1"/>
    </source>
</evidence>
<dbReference type="Gene3D" id="6.10.140.30">
    <property type="entry name" value="Anti-sigma-28 factor FlgM"/>
    <property type="match status" value="1"/>
</dbReference>
<dbReference type="RefSeq" id="WP_204519218.1">
    <property type="nucleotide sequence ID" value="NZ_BAABIN010000019.1"/>
</dbReference>
<evidence type="ECO:0000256" key="6">
    <source>
        <dbReference type="ARBA" id="ARBA00023163"/>
    </source>
</evidence>
<sequence>MRVNEPNRPNFVNNYNKVAKAYSAQDQKKSMGKDEVQISSEGLELLKQGEEADAAERKEKVNELKKQIEQGTYHVPSDKIAEKFLAFWKKS</sequence>
<comment type="caution">
    <text evidence="8">The sequence shown here is derived from an EMBL/GenBank/DDBJ whole genome shotgun (WGS) entry which is preliminary data.</text>
</comment>
<dbReference type="InterPro" id="IPR007412">
    <property type="entry name" value="FlgM"/>
</dbReference>
<comment type="similarity">
    <text evidence="1">Belongs to the FlgM family.</text>
</comment>
<accession>A0A938Y362</accession>
<keyword evidence="3" id="KW-0678">Repressor</keyword>
<dbReference type="SUPFAM" id="SSF101498">
    <property type="entry name" value="Anti-sigma factor FlgM"/>
    <property type="match status" value="1"/>
</dbReference>
<dbReference type="AlphaFoldDB" id="A0A938Y362"/>
<evidence type="ECO:0000256" key="3">
    <source>
        <dbReference type="ARBA" id="ARBA00022491"/>
    </source>
</evidence>
<reference evidence="8" key="1">
    <citation type="submission" date="2021-01" db="EMBL/GenBank/DDBJ databases">
        <title>Genomic Encyclopedia of Type Strains, Phase IV (KMG-IV): sequencing the most valuable type-strain genomes for metagenomic binning, comparative biology and taxonomic classification.</title>
        <authorList>
            <person name="Goeker M."/>
        </authorList>
    </citation>
    <scope>NUCLEOTIDE SEQUENCE</scope>
    <source>
        <strain evidence="8">DSM 25523</strain>
    </source>
</reference>
<evidence type="ECO:0000313" key="9">
    <source>
        <dbReference type="Proteomes" id="UP000717624"/>
    </source>
</evidence>
<keyword evidence="8" id="KW-0969">Cilium</keyword>
<feature type="domain" description="Anti-sigma-28 factor FlgM C-terminal" evidence="7">
    <location>
        <begin position="34"/>
        <end position="85"/>
    </location>
</feature>
<evidence type="ECO:0000256" key="4">
    <source>
        <dbReference type="ARBA" id="ARBA00022795"/>
    </source>
</evidence>
<keyword evidence="5" id="KW-0805">Transcription regulation</keyword>
<dbReference type="Pfam" id="PF04316">
    <property type="entry name" value="FlgM"/>
    <property type="match status" value="1"/>
</dbReference>
<proteinExistence type="inferred from homology"/>
<keyword evidence="8" id="KW-0966">Cell projection</keyword>
<evidence type="ECO:0000256" key="5">
    <source>
        <dbReference type="ARBA" id="ARBA00023015"/>
    </source>
</evidence>
<name>A0A938Y362_9BACL</name>
<evidence type="ECO:0000259" key="7">
    <source>
        <dbReference type="Pfam" id="PF04316"/>
    </source>
</evidence>
<dbReference type="GO" id="GO:0045892">
    <property type="term" value="P:negative regulation of DNA-templated transcription"/>
    <property type="evidence" value="ECO:0007669"/>
    <property type="project" value="InterPro"/>
</dbReference>
<dbReference type="InterPro" id="IPR031316">
    <property type="entry name" value="FlgM_C"/>
</dbReference>
<keyword evidence="6" id="KW-0804">Transcription</keyword>
<dbReference type="Proteomes" id="UP000717624">
    <property type="component" value="Unassembled WGS sequence"/>
</dbReference>
<protein>
    <recommendedName>
        <fullName evidence="2">Negative regulator of flagellin synthesis</fullName>
    </recommendedName>
</protein>